<evidence type="ECO:0000313" key="1">
    <source>
        <dbReference type="EMBL" id="ABJ85899.1"/>
    </source>
</evidence>
<dbReference type="EMBL" id="CP000473">
    <property type="protein sequence ID" value="ABJ85899.1"/>
    <property type="molecule type" value="Genomic_DNA"/>
</dbReference>
<dbReference type="SUPFAM" id="SSF49373">
    <property type="entry name" value="Invasin/intimin cell-adhesion fragments"/>
    <property type="match status" value="1"/>
</dbReference>
<dbReference type="InterPro" id="IPR013783">
    <property type="entry name" value="Ig-like_fold"/>
</dbReference>
<dbReference type="OrthoDB" id="580752at2"/>
<dbReference type="STRING" id="234267.Acid_4940"/>
<accession>Q01WR6</accession>
<dbReference type="eggNOG" id="COG1409">
    <property type="taxonomic scope" value="Bacteria"/>
</dbReference>
<dbReference type="NCBIfam" id="TIGR03437">
    <property type="entry name" value="Soli_cterm"/>
    <property type="match status" value="1"/>
</dbReference>
<dbReference type="KEGG" id="sus:Acid_4940"/>
<name>Q01WR6_SOLUE</name>
<reference evidence="1" key="1">
    <citation type="submission" date="2006-10" db="EMBL/GenBank/DDBJ databases">
        <title>Complete sequence of Solibacter usitatus Ellin6076.</title>
        <authorList>
            <consortium name="US DOE Joint Genome Institute"/>
            <person name="Copeland A."/>
            <person name="Lucas S."/>
            <person name="Lapidus A."/>
            <person name="Barry K."/>
            <person name="Detter J.C."/>
            <person name="Glavina del Rio T."/>
            <person name="Hammon N."/>
            <person name="Israni S."/>
            <person name="Dalin E."/>
            <person name="Tice H."/>
            <person name="Pitluck S."/>
            <person name="Thompson L.S."/>
            <person name="Brettin T."/>
            <person name="Bruce D."/>
            <person name="Han C."/>
            <person name="Tapia R."/>
            <person name="Gilna P."/>
            <person name="Schmutz J."/>
            <person name="Larimer F."/>
            <person name="Land M."/>
            <person name="Hauser L."/>
            <person name="Kyrpides N."/>
            <person name="Mikhailova N."/>
            <person name="Janssen P.H."/>
            <person name="Kuske C.R."/>
            <person name="Richardson P."/>
        </authorList>
    </citation>
    <scope>NUCLEOTIDE SEQUENCE</scope>
    <source>
        <strain evidence="1">Ellin6076</strain>
    </source>
</reference>
<proteinExistence type="predicted"/>
<organism evidence="1">
    <name type="scientific">Solibacter usitatus (strain Ellin6076)</name>
    <dbReference type="NCBI Taxonomy" id="234267"/>
    <lineage>
        <taxon>Bacteria</taxon>
        <taxon>Pseudomonadati</taxon>
        <taxon>Acidobacteriota</taxon>
        <taxon>Terriglobia</taxon>
        <taxon>Bryobacterales</taxon>
        <taxon>Solibacteraceae</taxon>
        <taxon>Candidatus Solibacter</taxon>
    </lineage>
</organism>
<evidence type="ECO:0008006" key="2">
    <source>
        <dbReference type="Google" id="ProtNLM"/>
    </source>
</evidence>
<sequence precursor="true">MRRQALLLSIFVIAAHARHDTAGCATTQQTSDEVLFLHRQSPRRFLPRAAAISTNRDIGNVAIIEDSGGVVEKLNQFNLDNTTLAFAPTTLAATAYSYSLSPLGYDATAASQGTPVLALGDDDSRQLALPFAFPFYGAAYRQVFVNSDGNLTFTAGDSASSGRSVGRMTGGPPRISPLFDDLDPSQPNGSVRVFTDSSHMVITWLNVREWAQSGIGAPVTFQVRLYVDGRIQFSYQGVNPSLAVVGIAPGTERNGSTLVSFQHDPSTDQSGAVLERFGNTQDIDVVSVAQKFYETHEDAYDYLVIYNNLGIDAASGAVAYESTVRSSGTGYSVPPSDHGADYGSPSRLRSVLNMGPITNYPLDPHQIVPLRSSAQDTPLTVLGHEAGHLFLAFASVPDPAAPTTLPMLGFGGAHWSFVFNSEASLDEGEQITDRGAGISPRFVTTAVTQGYSPLDRYLMGFGSAADVPPTFYVKGYDTRFTSPLNHPVRGASFDGVPVPVTAADIAQALGRRTPDYTVAQHHFRFAFILVVAAGSQDAALASSVQQVEAYRQQFPAAYADFSANIGMAETTLNKSVRLSLFPAGGVVAGGSGTATLTLATAPKTDLTINIATSKVFAQAPATVTIPAGLKTASFPVTGLKNGVEELTAVPADTSYEIAFARIQVAAASQLSLRTVSGDNQIAGAGPLPAPIVAALSDINGLVYAGARITAVASDGGAATPAVAVTDAAGQAAFQWTPGSAGVNTLTLAVEGAPAVTLRLNAGSATPAIGAVVNAASSLPGMAAGSIDTIYGVNLAGATVALNGTVAQQLYSGDTQINFFVPPSTALGTGTLTVTNAAGVTATAGVTVTAADPGIFAIVQTGDYLVIYGTGLGPTRASGDFIVTTVQPTVYLGSTPVAPAFSGLTPGFVGLYQVNVQLPPGLVRGAMPVTITSGQKYSNAYQFTVQ</sequence>
<dbReference type="HOGENOM" id="CLU_310986_0_0_0"/>
<protein>
    <recommendedName>
        <fullName evidence="2">IPT/TIG domain-containing protein</fullName>
    </recommendedName>
</protein>
<dbReference type="Gene3D" id="2.60.40.10">
    <property type="entry name" value="Immunoglobulins"/>
    <property type="match status" value="3"/>
</dbReference>
<dbReference type="AlphaFoldDB" id="Q01WR6"/>
<dbReference type="InterPro" id="IPR008964">
    <property type="entry name" value="Invasin/intimin_cell_adhesion"/>
</dbReference>
<dbReference type="InParanoid" id="Q01WR6"/>
<dbReference type="eggNOG" id="COG4412">
    <property type="taxonomic scope" value="Bacteria"/>
</dbReference>
<dbReference type="InterPro" id="IPR017803">
    <property type="entry name" value="CHP03437_C"/>
</dbReference>
<gene>
    <name evidence="1" type="ordered locus">Acid_4940</name>
</gene>
<dbReference type="eggNOG" id="COG1657">
    <property type="taxonomic scope" value="Bacteria"/>
</dbReference>